<name>A0ACC2C1E3_DIPCM</name>
<gene>
    <name evidence="1" type="ORF">O6H91_12G046700</name>
</gene>
<evidence type="ECO:0000313" key="1">
    <source>
        <dbReference type="EMBL" id="KAJ7535801.1"/>
    </source>
</evidence>
<comment type="caution">
    <text evidence="1">The sequence shown here is derived from an EMBL/GenBank/DDBJ whole genome shotgun (WGS) entry which is preliminary data.</text>
</comment>
<proteinExistence type="predicted"/>
<protein>
    <submittedName>
        <fullName evidence="1">Uncharacterized protein</fullName>
    </submittedName>
</protein>
<keyword evidence="2" id="KW-1185">Reference proteome</keyword>
<reference evidence="2" key="1">
    <citation type="journal article" date="2024" name="Proc. Natl. Acad. Sci. U.S.A.">
        <title>Extraordinary preservation of gene collinearity over three hundred million years revealed in homosporous lycophytes.</title>
        <authorList>
            <person name="Li C."/>
            <person name="Wickell D."/>
            <person name="Kuo L.Y."/>
            <person name="Chen X."/>
            <person name="Nie B."/>
            <person name="Liao X."/>
            <person name="Peng D."/>
            <person name="Ji J."/>
            <person name="Jenkins J."/>
            <person name="Williams M."/>
            <person name="Shu S."/>
            <person name="Plott C."/>
            <person name="Barry K."/>
            <person name="Rajasekar S."/>
            <person name="Grimwood J."/>
            <person name="Han X."/>
            <person name="Sun S."/>
            <person name="Hou Z."/>
            <person name="He W."/>
            <person name="Dai G."/>
            <person name="Sun C."/>
            <person name="Schmutz J."/>
            <person name="Leebens-Mack J.H."/>
            <person name="Li F.W."/>
            <person name="Wang L."/>
        </authorList>
    </citation>
    <scope>NUCLEOTIDE SEQUENCE [LARGE SCALE GENOMIC DNA]</scope>
    <source>
        <strain evidence="2">cv. PW_Plant_1</strain>
    </source>
</reference>
<organism evidence="1 2">
    <name type="scientific">Diphasiastrum complanatum</name>
    <name type="common">Issler's clubmoss</name>
    <name type="synonym">Lycopodium complanatum</name>
    <dbReference type="NCBI Taxonomy" id="34168"/>
    <lineage>
        <taxon>Eukaryota</taxon>
        <taxon>Viridiplantae</taxon>
        <taxon>Streptophyta</taxon>
        <taxon>Embryophyta</taxon>
        <taxon>Tracheophyta</taxon>
        <taxon>Lycopodiopsida</taxon>
        <taxon>Lycopodiales</taxon>
        <taxon>Lycopodiaceae</taxon>
        <taxon>Lycopodioideae</taxon>
        <taxon>Diphasiastrum</taxon>
    </lineage>
</organism>
<evidence type="ECO:0000313" key="2">
    <source>
        <dbReference type="Proteomes" id="UP001162992"/>
    </source>
</evidence>
<dbReference type="EMBL" id="CM055103">
    <property type="protein sequence ID" value="KAJ7535801.1"/>
    <property type="molecule type" value="Genomic_DNA"/>
</dbReference>
<dbReference type="Proteomes" id="UP001162992">
    <property type="component" value="Chromosome 12"/>
</dbReference>
<sequence>MRNKDVGNRIDPSKAGPDSMAALGDELLLNILRRQPPSAYPCSLVCKRWLMLHGLLRRSIKLQDWSFLESGRMRLRFPNLSDVDLTRACVMMARNGPAILITHRSLTIPLTPDVIDLFPLERHMQEQQLSSEALDRGLKVLAEDFPGLQRLSLVDVCSQLFCKGNFDQLDQWIAKGANKIRDGGPQTPKKVDKKAGPEKEKLPTLRKGDKKADMENEKPQTPKKSDKKVGSEKQRPRSLNQNTDLWLKTVHGSSPEDDARLDAIVQPIKAVSVPEKGLAIIAKNCQMLQELELYQCTDETLTVISACRNLQIVSLIGSLTDMYLGTFTDVGLTILANRCSRLVKLELAGCEGSYHGIKAIGQCCIMLEELTLSTDGFQPGWLAALSSCTCLKTLQLKRCKQIDADPGPAEYLGTCKALDQLQLVRCDLRKRQGFCALLSICRNVRELEFRDCWGLEDEVFSLTMKCRKVKLISLEGCSLLTTLGLENVILAWKELQRLRVVFCDGVKDTEISPALATCFASLKEFRWRPDTKSVLAISFAGTGVGQKGGKFFKKA</sequence>
<accession>A0ACC2C1E3</accession>